<accession>A0ABT0MDE3</accession>
<proteinExistence type="predicted"/>
<reference evidence="1 2" key="1">
    <citation type="submission" date="2022-05" db="EMBL/GenBank/DDBJ databases">
        <title>Sporolactobacillus sp nov CPB3-1, isolated from tree bark (Mangifera indica L.).</title>
        <authorList>
            <person name="Phuengjayaem S."/>
            <person name="Tanasupawat S."/>
        </authorList>
    </citation>
    <scope>NUCLEOTIDE SEQUENCE [LARGE SCALE GENOMIC DNA]</scope>
    <source>
        <strain evidence="1 2">CPB3-1</strain>
    </source>
</reference>
<protein>
    <submittedName>
        <fullName evidence="1">DUF3906 family protein</fullName>
    </submittedName>
</protein>
<evidence type="ECO:0000313" key="1">
    <source>
        <dbReference type="EMBL" id="MCL1632892.1"/>
    </source>
</evidence>
<evidence type="ECO:0000313" key="2">
    <source>
        <dbReference type="Proteomes" id="UP001203004"/>
    </source>
</evidence>
<dbReference type="RefSeq" id="WP_249103687.1">
    <property type="nucleotide sequence ID" value="NZ_JAMAST010000026.1"/>
</dbReference>
<gene>
    <name evidence="1" type="ORF">M3N64_13270</name>
</gene>
<dbReference type="EMBL" id="JAMAST010000026">
    <property type="protein sequence ID" value="MCL1632892.1"/>
    <property type="molecule type" value="Genomic_DNA"/>
</dbReference>
<name>A0ABT0MDE3_9BACL</name>
<dbReference type="Proteomes" id="UP001203004">
    <property type="component" value="Unassembled WGS sequence"/>
</dbReference>
<dbReference type="Pfam" id="PF13046">
    <property type="entry name" value="DUF3906"/>
    <property type="match status" value="1"/>
</dbReference>
<keyword evidence="2" id="KW-1185">Reference proteome</keyword>
<dbReference type="InterPro" id="IPR024998">
    <property type="entry name" value="DUF3906"/>
</dbReference>
<sequence>MNLYRLIITTDEGEFFAVAAAENEEQAFQIADREIQHNILTKTNIRDITIVEKKIVKKAGAGYLIQPRKAYE</sequence>
<organism evidence="1 2">
    <name type="scientific">Sporolactobacillus mangiferae</name>
    <dbReference type="NCBI Taxonomy" id="2940498"/>
    <lineage>
        <taxon>Bacteria</taxon>
        <taxon>Bacillati</taxon>
        <taxon>Bacillota</taxon>
        <taxon>Bacilli</taxon>
        <taxon>Bacillales</taxon>
        <taxon>Sporolactobacillaceae</taxon>
        <taxon>Sporolactobacillus</taxon>
    </lineage>
</organism>
<comment type="caution">
    <text evidence="1">The sequence shown here is derived from an EMBL/GenBank/DDBJ whole genome shotgun (WGS) entry which is preliminary data.</text>
</comment>